<keyword evidence="2" id="KW-0378">Hydrolase</keyword>
<reference evidence="3" key="1">
    <citation type="submission" date="2016-04" db="EMBL/GenBank/DDBJ databases">
        <authorList>
            <person name="Tagini F."/>
        </authorList>
    </citation>
    <scope>NUCLEOTIDE SEQUENCE [LARGE SCALE GENOMIC DNA]</scope>
    <source>
        <strain evidence="3">CHUV0807</strain>
    </source>
</reference>
<keyword evidence="2" id="KW-0067">ATP-binding</keyword>
<dbReference type="GO" id="GO:0003677">
    <property type="term" value="F:DNA binding"/>
    <property type="evidence" value="ECO:0007669"/>
    <property type="project" value="InterPro"/>
</dbReference>
<dbReference type="Gene3D" id="1.10.3710.10">
    <property type="entry name" value="DNA polymerase III clamp loader subunits, C-terminal domain"/>
    <property type="match status" value="1"/>
</dbReference>
<evidence type="ECO:0000259" key="1">
    <source>
        <dbReference type="Pfam" id="PF12002"/>
    </source>
</evidence>
<feature type="domain" description="MgsA AAA+ ATPase C-terminal" evidence="1">
    <location>
        <begin position="2"/>
        <end position="84"/>
    </location>
</feature>
<dbReference type="InterPro" id="IPR008921">
    <property type="entry name" value="DNA_pol3_clamp-load_cplx_C"/>
</dbReference>
<proteinExistence type="predicted"/>
<evidence type="ECO:0000313" key="2">
    <source>
        <dbReference type="EMBL" id="SAM57052.1"/>
    </source>
</evidence>
<dbReference type="GO" id="GO:0006261">
    <property type="term" value="P:DNA-templated DNA replication"/>
    <property type="evidence" value="ECO:0007669"/>
    <property type="project" value="TreeGrafter"/>
</dbReference>
<dbReference type="SUPFAM" id="SSF48019">
    <property type="entry name" value="post-AAA+ oligomerization domain-like"/>
    <property type="match status" value="1"/>
</dbReference>
<dbReference type="GO" id="GO:0017116">
    <property type="term" value="F:single-stranded DNA helicase activity"/>
    <property type="evidence" value="ECO:0007669"/>
    <property type="project" value="TreeGrafter"/>
</dbReference>
<dbReference type="Proteomes" id="UP000190837">
    <property type="component" value="Unassembled WGS sequence"/>
</dbReference>
<dbReference type="InterPro" id="IPR021886">
    <property type="entry name" value="MgsA_C"/>
</dbReference>
<name>A0A1C3H1X4_9GAMM</name>
<keyword evidence="2" id="KW-0347">Helicase</keyword>
<dbReference type="Pfam" id="PF12002">
    <property type="entry name" value="MgsA_C"/>
    <property type="match status" value="1"/>
</dbReference>
<dbReference type="GO" id="GO:0008047">
    <property type="term" value="F:enzyme activator activity"/>
    <property type="evidence" value="ECO:0007669"/>
    <property type="project" value="TreeGrafter"/>
</dbReference>
<accession>A0A1C3H1X4</accession>
<evidence type="ECO:0000313" key="3">
    <source>
        <dbReference type="Proteomes" id="UP000190837"/>
    </source>
</evidence>
<dbReference type="EMBL" id="FKLO01000011">
    <property type="protein sequence ID" value="SAM57052.1"/>
    <property type="molecule type" value="Genomic_DNA"/>
</dbReference>
<dbReference type="GO" id="GO:0000731">
    <property type="term" value="P:DNA synthesis involved in DNA repair"/>
    <property type="evidence" value="ECO:0007669"/>
    <property type="project" value="TreeGrafter"/>
</dbReference>
<keyword evidence="2" id="KW-0547">Nucleotide-binding</keyword>
<gene>
    <name evidence="2" type="ORF">CHUV0807_0134</name>
</gene>
<organism evidence="2 3">
    <name type="scientific">Cardiobacterium hominis</name>
    <dbReference type="NCBI Taxonomy" id="2718"/>
    <lineage>
        <taxon>Bacteria</taxon>
        <taxon>Pseudomonadati</taxon>
        <taxon>Pseudomonadota</taxon>
        <taxon>Gammaproteobacteria</taxon>
        <taxon>Cardiobacteriales</taxon>
        <taxon>Cardiobacteriaceae</taxon>
        <taxon>Cardiobacterium</taxon>
    </lineage>
</organism>
<dbReference type="InterPro" id="IPR051314">
    <property type="entry name" value="AAA_ATPase_RarA/MGS1/WRNIP1"/>
</dbReference>
<protein>
    <submittedName>
        <fullName evidence="2">FIG065221: Holliday junction DNA helicase</fullName>
    </submittedName>
</protein>
<dbReference type="PANTHER" id="PTHR13779">
    <property type="entry name" value="WERNER HELICASE-INTERACTING PROTEIN 1 FAMILY MEMBER"/>
    <property type="match status" value="1"/>
</dbReference>
<dbReference type="PANTHER" id="PTHR13779:SF7">
    <property type="entry name" value="ATPASE WRNIP1"/>
    <property type="match status" value="1"/>
</dbReference>
<sequence>MKAAFAYVRANPAHPVPLHLRNAPTAVHKNEGYGTHYRYAHDEPQAYAAGQTYLPEAMTAAGVHFYQPNRRGFEIKLADKLEQLRALDAAATANKTGEKP</sequence>
<dbReference type="AlphaFoldDB" id="A0A1C3H1X4"/>